<organism evidence="2 3">
    <name type="scientific">Saccharopolyspora rosea</name>
    <dbReference type="NCBI Taxonomy" id="524884"/>
    <lineage>
        <taxon>Bacteria</taxon>
        <taxon>Bacillati</taxon>
        <taxon>Actinomycetota</taxon>
        <taxon>Actinomycetes</taxon>
        <taxon>Pseudonocardiales</taxon>
        <taxon>Pseudonocardiaceae</taxon>
        <taxon>Saccharopolyspora</taxon>
    </lineage>
</organism>
<dbReference type="EMBL" id="JBHTIW010000001">
    <property type="protein sequence ID" value="MFD0918441.1"/>
    <property type="molecule type" value="Genomic_DNA"/>
</dbReference>
<sequence length="305" mass="33380">MGAYQDVESLDNALEIKHIEANKESQEQAIEQAGFQVQVVNWVYEQVTGENLVESLIRPIAGDFSRIEQNAKAWEGVGKALQAVRKNLNNGISELREHWHGSAANATEALLVTSWTVALEADAKLAQLVGKAFTKAADFSRKMCDKALDLIKQLVDRLIETAATGWIPVAGWANVVRNVEKCVEIVMAAKAIYDALTNLYNTVVELVQKAKALGTDLMKVKDVRSLGDAVNLGMDIKDDYAGFKEQDENVGKATQEYDKAVEHGAQVHRRTRAEGGYTNLARGTLHSASDASRNTVDSARNALGR</sequence>
<reference evidence="3" key="1">
    <citation type="journal article" date="2019" name="Int. J. Syst. Evol. Microbiol.">
        <title>The Global Catalogue of Microorganisms (GCM) 10K type strain sequencing project: providing services to taxonomists for standard genome sequencing and annotation.</title>
        <authorList>
            <consortium name="The Broad Institute Genomics Platform"/>
            <consortium name="The Broad Institute Genome Sequencing Center for Infectious Disease"/>
            <person name="Wu L."/>
            <person name="Ma J."/>
        </authorList>
    </citation>
    <scope>NUCLEOTIDE SEQUENCE [LARGE SCALE GENOMIC DNA]</scope>
    <source>
        <strain evidence="3">CCUG 56401</strain>
    </source>
</reference>
<keyword evidence="3" id="KW-1185">Reference proteome</keyword>
<dbReference type="InterPro" id="IPR036689">
    <property type="entry name" value="ESAT-6-like_sf"/>
</dbReference>
<gene>
    <name evidence="2" type="ORF">ACFQ16_01670</name>
</gene>
<protein>
    <submittedName>
        <fullName evidence="2">WXG100 family type VII secretion target</fullName>
    </submittedName>
</protein>
<evidence type="ECO:0000313" key="2">
    <source>
        <dbReference type="EMBL" id="MFD0918441.1"/>
    </source>
</evidence>
<feature type="region of interest" description="Disordered" evidence="1">
    <location>
        <begin position="283"/>
        <end position="305"/>
    </location>
</feature>
<evidence type="ECO:0000256" key="1">
    <source>
        <dbReference type="SAM" id="MobiDB-lite"/>
    </source>
</evidence>
<dbReference type="SUPFAM" id="SSF140453">
    <property type="entry name" value="EsxAB dimer-like"/>
    <property type="match status" value="1"/>
</dbReference>
<dbReference type="Proteomes" id="UP001597018">
    <property type="component" value="Unassembled WGS sequence"/>
</dbReference>
<accession>A0ABW3FIY2</accession>
<proteinExistence type="predicted"/>
<name>A0ABW3FIY2_9PSEU</name>
<dbReference type="RefSeq" id="WP_263249942.1">
    <property type="nucleotide sequence ID" value="NZ_BAABLT010000022.1"/>
</dbReference>
<evidence type="ECO:0000313" key="3">
    <source>
        <dbReference type="Proteomes" id="UP001597018"/>
    </source>
</evidence>
<comment type="caution">
    <text evidence="2">The sequence shown here is derived from an EMBL/GenBank/DDBJ whole genome shotgun (WGS) entry which is preliminary data.</text>
</comment>
<feature type="compositionally biased region" description="Polar residues" evidence="1">
    <location>
        <begin position="286"/>
        <end position="298"/>
    </location>
</feature>